<dbReference type="AlphaFoldDB" id="A4BE98"/>
<gene>
    <name evidence="2" type="ORF">MED297_12632</name>
</gene>
<organism evidence="2 3">
    <name type="scientific">Reinekea blandensis MED297</name>
    <dbReference type="NCBI Taxonomy" id="314283"/>
    <lineage>
        <taxon>Bacteria</taxon>
        <taxon>Pseudomonadati</taxon>
        <taxon>Pseudomonadota</taxon>
        <taxon>Gammaproteobacteria</taxon>
        <taxon>Oceanospirillales</taxon>
        <taxon>Saccharospirillaceae</taxon>
        <taxon>Reinekea</taxon>
    </lineage>
</organism>
<dbReference type="Proteomes" id="UP000005953">
    <property type="component" value="Unassembled WGS sequence"/>
</dbReference>
<dbReference type="PROSITE" id="PS51257">
    <property type="entry name" value="PROKAR_LIPOPROTEIN"/>
    <property type="match status" value="1"/>
</dbReference>
<protein>
    <recommendedName>
        <fullName evidence="4">DUF2799 domain-containing protein</fullName>
    </recommendedName>
</protein>
<sequence length="208" mass="23570">MNMLRTWGVILIGALVLSGCATLNKEECLTADWYQIGYEDGARGYSDTRIASHREACAKHGISPDFRSYQDGHSEGVIRFCTPRNGFDQGTRGYQYTGICPPSLEGEFLDAYDAGREIYAVQSSIRELRSEQNRNESQISRLQDDIAAAEQALFSAETSEEDKRNIYDRIGRMQEELGSLEQRNKQLVVDIAQAEAKLRVLEEKYAYY</sequence>
<keyword evidence="3" id="KW-1185">Reference proteome</keyword>
<comment type="caution">
    <text evidence="2">The sequence shown here is derived from an EMBL/GenBank/DDBJ whole genome shotgun (WGS) entry which is preliminary data.</text>
</comment>
<dbReference type="HOGENOM" id="CLU_097525_0_0_6"/>
<evidence type="ECO:0000313" key="2">
    <source>
        <dbReference type="EMBL" id="EAR09576.1"/>
    </source>
</evidence>
<evidence type="ECO:0000256" key="1">
    <source>
        <dbReference type="SAM" id="Coils"/>
    </source>
</evidence>
<dbReference type="EMBL" id="AAOE01000009">
    <property type="protein sequence ID" value="EAR09576.1"/>
    <property type="molecule type" value="Genomic_DNA"/>
</dbReference>
<name>A4BE98_9GAMM</name>
<dbReference type="Gene3D" id="1.10.287.1490">
    <property type="match status" value="1"/>
</dbReference>
<accession>A4BE98</accession>
<dbReference type="InterPro" id="IPR021242">
    <property type="entry name" value="DUF2799"/>
</dbReference>
<evidence type="ECO:0008006" key="4">
    <source>
        <dbReference type="Google" id="ProtNLM"/>
    </source>
</evidence>
<dbReference type="STRING" id="314283.MED297_12632"/>
<dbReference type="Pfam" id="PF10973">
    <property type="entry name" value="DUF2799"/>
    <property type="match status" value="1"/>
</dbReference>
<proteinExistence type="predicted"/>
<keyword evidence="1" id="KW-0175">Coiled coil</keyword>
<reference evidence="2 3" key="1">
    <citation type="submission" date="2006-02" db="EMBL/GenBank/DDBJ databases">
        <authorList>
            <person name="Pinhassi J."/>
            <person name="Pedros-Alio C."/>
            <person name="Ferriera S."/>
            <person name="Johnson J."/>
            <person name="Kravitz S."/>
            <person name="Halpern A."/>
            <person name="Remington K."/>
            <person name="Beeson K."/>
            <person name="Tran B."/>
            <person name="Rogers Y.-H."/>
            <person name="Friedman R."/>
            <person name="Venter J.C."/>
        </authorList>
    </citation>
    <scope>NUCLEOTIDE SEQUENCE [LARGE SCALE GENOMIC DNA]</scope>
    <source>
        <strain evidence="2 3">MED297</strain>
    </source>
</reference>
<feature type="coiled-coil region" evidence="1">
    <location>
        <begin position="125"/>
        <end position="204"/>
    </location>
</feature>
<evidence type="ECO:0000313" key="3">
    <source>
        <dbReference type="Proteomes" id="UP000005953"/>
    </source>
</evidence>